<dbReference type="InterPro" id="IPR017896">
    <property type="entry name" value="4Fe4S_Fe-S-bd"/>
</dbReference>
<dbReference type="SUPFAM" id="SSF55469">
    <property type="entry name" value="FMN-dependent nitroreductase-like"/>
    <property type="match status" value="1"/>
</dbReference>
<dbReference type="Pfam" id="PF13187">
    <property type="entry name" value="Fer4_9"/>
    <property type="match status" value="1"/>
</dbReference>
<dbReference type="InterPro" id="IPR017900">
    <property type="entry name" value="4Fe4S_Fe_S_CS"/>
</dbReference>
<reference evidence="7" key="1">
    <citation type="submission" date="2022-01" db="EMBL/GenBank/DDBJ databases">
        <title>Draft genome of Methanogenium marinum DSM 15558.</title>
        <authorList>
            <person name="Chen S.-C."/>
            <person name="You Y.-T."/>
        </authorList>
    </citation>
    <scope>NUCLEOTIDE SEQUENCE</scope>
    <source>
        <strain evidence="7">DSM 15558</strain>
    </source>
</reference>
<evidence type="ECO:0000256" key="3">
    <source>
        <dbReference type="ARBA" id="ARBA00022630"/>
    </source>
</evidence>
<proteinExistence type="inferred from homology"/>
<feature type="domain" description="4Fe-4S ferredoxin-type" evidence="6">
    <location>
        <begin position="2"/>
        <end position="31"/>
    </location>
</feature>
<comment type="similarity">
    <text evidence="2">Belongs to the nitroreductase family.</text>
</comment>
<dbReference type="InterPro" id="IPR029479">
    <property type="entry name" value="Nitroreductase"/>
</dbReference>
<gene>
    <name evidence="7" type="ORF">L0665_06015</name>
</gene>
<keyword evidence="8" id="KW-1185">Reference proteome</keyword>
<dbReference type="Pfam" id="PF00881">
    <property type="entry name" value="Nitroreductase"/>
    <property type="match status" value="1"/>
</dbReference>
<organism evidence="7 8">
    <name type="scientific">Methanogenium marinum</name>
    <dbReference type="NCBI Taxonomy" id="348610"/>
    <lineage>
        <taxon>Archaea</taxon>
        <taxon>Methanobacteriati</taxon>
        <taxon>Methanobacteriota</taxon>
        <taxon>Stenosarchaea group</taxon>
        <taxon>Methanomicrobia</taxon>
        <taxon>Methanomicrobiales</taxon>
        <taxon>Methanomicrobiaceae</taxon>
        <taxon>Methanogenium</taxon>
    </lineage>
</organism>
<keyword evidence="3" id="KW-0285">Flavoprotein</keyword>
<evidence type="ECO:0000313" key="7">
    <source>
        <dbReference type="EMBL" id="MDE4908163.1"/>
    </source>
</evidence>
<sequence>MATILVDEDLCTRCGICSVVCPMSIIDPAVDENTLPVVRDVNADMCIACGNCEVTCPTQALTLNLRPDEKEDIPADAGRISAEDIGSYLKKRRSVRNFTKIPVAKEEILQMLDIARYAPSGSNGQPVEWIVVHDPEDVKTVSALTIEWMKTLIAIAHPLNVYAPVLIRAWKNGHDVICRDAPHMLVAHIPENTPIASVDAIIALSHFDIAAPAFGIGTCWAGFVSMAALSYEPLRDELGIPPGRTCAFAILFGHPKYKTYGLPRRNPVQVTWR</sequence>
<evidence type="ECO:0000256" key="4">
    <source>
        <dbReference type="ARBA" id="ARBA00022643"/>
    </source>
</evidence>
<dbReference type="Proteomes" id="UP001143747">
    <property type="component" value="Unassembled WGS sequence"/>
</dbReference>
<evidence type="ECO:0000256" key="2">
    <source>
        <dbReference type="ARBA" id="ARBA00007118"/>
    </source>
</evidence>
<dbReference type="InterPro" id="IPR000415">
    <property type="entry name" value="Nitroreductase-like"/>
</dbReference>
<evidence type="ECO:0000259" key="6">
    <source>
        <dbReference type="PROSITE" id="PS51379"/>
    </source>
</evidence>
<dbReference type="EMBL" id="JAKELO010000002">
    <property type="protein sequence ID" value="MDE4908163.1"/>
    <property type="molecule type" value="Genomic_DNA"/>
</dbReference>
<dbReference type="SUPFAM" id="SSF54862">
    <property type="entry name" value="4Fe-4S ferredoxins"/>
    <property type="match status" value="1"/>
</dbReference>
<dbReference type="AlphaFoldDB" id="A0A9Q4KPG7"/>
<evidence type="ECO:0000256" key="1">
    <source>
        <dbReference type="ARBA" id="ARBA00001917"/>
    </source>
</evidence>
<evidence type="ECO:0000256" key="5">
    <source>
        <dbReference type="ARBA" id="ARBA00023002"/>
    </source>
</evidence>
<dbReference type="Gene3D" id="3.30.70.20">
    <property type="match status" value="1"/>
</dbReference>
<name>A0A9Q4KPG7_9EURY</name>
<dbReference type="PROSITE" id="PS00198">
    <property type="entry name" value="4FE4S_FER_1"/>
    <property type="match status" value="1"/>
</dbReference>
<dbReference type="CDD" id="cd02143">
    <property type="entry name" value="nitroreductase_FeS-like"/>
    <property type="match status" value="1"/>
</dbReference>
<dbReference type="GO" id="GO:0016491">
    <property type="term" value="F:oxidoreductase activity"/>
    <property type="evidence" value="ECO:0007669"/>
    <property type="project" value="UniProtKB-KW"/>
</dbReference>
<evidence type="ECO:0000313" key="8">
    <source>
        <dbReference type="Proteomes" id="UP001143747"/>
    </source>
</evidence>
<keyword evidence="5" id="KW-0560">Oxidoreductase</keyword>
<keyword evidence="4" id="KW-0288">FMN</keyword>
<comment type="cofactor">
    <cofactor evidence="1">
        <name>FMN</name>
        <dbReference type="ChEBI" id="CHEBI:58210"/>
    </cofactor>
</comment>
<comment type="caution">
    <text evidence="7">The sequence shown here is derived from an EMBL/GenBank/DDBJ whole genome shotgun (WGS) entry which is preliminary data.</text>
</comment>
<dbReference type="PANTHER" id="PTHR43673:SF2">
    <property type="entry name" value="NITROREDUCTASE"/>
    <property type="match status" value="1"/>
</dbReference>
<dbReference type="PROSITE" id="PS51379">
    <property type="entry name" value="4FE4S_FER_2"/>
    <property type="match status" value="2"/>
</dbReference>
<dbReference type="Gene3D" id="3.40.109.10">
    <property type="entry name" value="NADH Oxidase"/>
    <property type="match status" value="1"/>
</dbReference>
<accession>A0A9Q4KPG7</accession>
<dbReference type="RefSeq" id="WP_274924797.1">
    <property type="nucleotide sequence ID" value="NZ_JAKELO010000002.1"/>
</dbReference>
<protein>
    <submittedName>
        <fullName evidence="7">Nitroreductase family protein</fullName>
    </submittedName>
</protein>
<dbReference type="PANTHER" id="PTHR43673">
    <property type="entry name" value="NAD(P)H NITROREDUCTASE YDGI-RELATED"/>
    <property type="match status" value="1"/>
</dbReference>
<feature type="domain" description="4Fe-4S ferredoxin-type" evidence="6">
    <location>
        <begin position="36"/>
        <end position="66"/>
    </location>
</feature>